<keyword evidence="2" id="KW-0732">Signal</keyword>
<dbReference type="AlphaFoldDB" id="A0A1S4ETF9"/>
<dbReference type="OMA" id="YCEFEIA"/>
<evidence type="ECO:0000313" key="4">
    <source>
        <dbReference type="RefSeq" id="XP_017305422.1"/>
    </source>
</evidence>
<evidence type="ECO:0000256" key="1">
    <source>
        <dbReference type="SAM" id="Phobius"/>
    </source>
</evidence>
<proteinExistence type="predicted"/>
<dbReference type="STRING" id="121845.A0A1S4ETF9"/>
<dbReference type="KEGG" id="dci:108254660"/>
<dbReference type="RefSeq" id="XP_017305422.1">
    <property type="nucleotide sequence ID" value="XM_017449933.2"/>
</dbReference>
<evidence type="ECO:0000313" key="3">
    <source>
        <dbReference type="Proteomes" id="UP000079169"/>
    </source>
</evidence>
<evidence type="ECO:0000256" key="2">
    <source>
        <dbReference type="SAM" id="SignalP"/>
    </source>
</evidence>
<accession>A0A1S4ETF9</accession>
<sequence>MFQTLLIIFCVFCHASVTSENTNEDKNIAVLDKGILPVSKRDMALSFYVDVENQASEELSLSTKMLFCCELITEDDNDCNHMHLVGGQMGSLAPGQSRRITLIYVTLYPYNRKGRCMVAIYYKGAKNKMGLMKTEISFDTLVTTDVVPEALREYYDPATITLCDSPDQDPLHNCKAVNCHWKYGGSRSFYNTAHKRCEKVPLCETNLDAELPDIVYVPNINQCKDLSMPITEEDVKQLTRSASESTRFTAPEIPMITNIDCHHGQLNPITGFCDCEPGWTSAYPAGEDYIPSTVPYHMCTMRVPINETSDTHLPVDFNSPMMANLISTVTCLVTAIMVVLFSIVVHDCWIYQEKLRYAAGKKQPRVQFALSKNSVYQ</sequence>
<dbReference type="GeneID" id="108254660"/>
<keyword evidence="1" id="KW-0472">Membrane</keyword>
<feature type="transmembrane region" description="Helical" evidence="1">
    <location>
        <begin position="321"/>
        <end position="345"/>
    </location>
</feature>
<dbReference type="PaxDb" id="121845-A0A1S4ETF9"/>
<feature type="signal peptide" evidence="2">
    <location>
        <begin position="1"/>
        <end position="19"/>
    </location>
</feature>
<keyword evidence="1" id="KW-1133">Transmembrane helix</keyword>
<keyword evidence="1" id="KW-0812">Transmembrane</keyword>
<organism evidence="3 4">
    <name type="scientific">Diaphorina citri</name>
    <name type="common">Asian citrus psyllid</name>
    <dbReference type="NCBI Taxonomy" id="121845"/>
    <lineage>
        <taxon>Eukaryota</taxon>
        <taxon>Metazoa</taxon>
        <taxon>Ecdysozoa</taxon>
        <taxon>Arthropoda</taxon>
        <taxon>Hexapoda</taxon>
        <taxon>Insecta</taxon>
        <taxon>Pterygota</taxon>
        <taxon>Neoptera</taxon>
        <taxon>Paraneoptera</taxon>
        <taxon>Hemiptera</taxon>
        <taxon>Sternorrhyncha</taxon>
        <taxon>Psylloidea</taxon>
        <taxon>Psyllidae</taxon>
        <taxon>Diaphorininae</taxon>
        <taxon>Diaphorina</taxon>
    </lineage>
</organism>
<name>A0A1S4ETF9_DIACI</name>
<reference evidence="4" key="1">
    <citation type="submission" date="2025-08" db="UniProtKB">
        <authorList>
            <consortium name="RefSeq"/>
        </authorList>
    </citation>
    <scope>IDENTIFICATION</scope>
</reference>
<dbReference type="Proteomes" id="UP000079169">
    <property type="component" value="Unplaced"/>
</dbReference>
<keyword evidence="3" id="KW-1185">Reference proteome</keyword>
<gene>
    <name evidence="4" type="primary">LOC108254660</name>
</gene>
<feature type="chain" id="PRO_5010230375" evidence="2">
    <location>
        <begin position="20"/>
        <end position="377"/>
    </location>
</feature>
<protein>
    <submittedName>
        <fullName evidence="4">Uncharacterized protein LOC108254660</fullName>
    </submittedName>
</protein>